<keyword evidence="3" id="KW-1185">Reference proteome</keyword>
<feature type="region of interest" description="Disordered" evidence="1">
    <location>
        <begin position="156"/>
        <end position="211"/>
    </location>
</feature>
<evidence type="ECO:0000256" key="1">
    <source>
        <dbReference type="SAM" id="MobiDB-lite"/>
    </source>
</evidence>
<protein>
    <recommendedName>
        <fullName evidence="4">Helix-turn-helix domain-containing protein</fullName>
    </recommendedName>
</protein>
<feature type="region of interest" description="Disordered" evidence="1">
    <location>
        <begin position="228"/>
        <end position="247"/>
    </location>
</feature>
<dbReference type="Proteomes" id="UP001501556">
    <property type="component" value="Unassembled WGS sequence"/>
</dbReference>
<sequence>MNYVSHTRAAHEHLRRQPEARPHHVSLYWALFFAWNSARFPAALPLERDELMAAAHIGNKDTLTATIRALESFGMLQYKPSRSIGGSCVVMASLGGQVTPELGQPEAEGSPTSGVTETSEATPEVGEPVTPEVGQPKPEVTPELGEHSLLYKTVDVNSNVNVGAPPKKNKEEGPAGDGLSSAEVLDETAPPDGAVPTPGAAPKKKVAPKKMRIKHSEGVRAETIGAAATAGPAEPRRRGGRPQRPETTFQESAIFDKAKFTAAFTGTDYALADLNHYHEAVNLWRDKQTGEPPRRTDWVATAKRFMFNDATDNRLKLAPGVQRHEPGTSENSGIPSTGYRSSRWD</sequence>
<reference evidence="3" key="1">
    <citation type="journal article" date="2019" name="Int. J. Syst. Evol. Microbiol.">
        <title>The Global Catalogue of Microorganisms (GCM) 10K type strain sequencing project: providing services to taxonomists for standard genome sequencing and annotation.</title>
        <authorList>
            <consortium name="The Broad Institute Genomics Platform"/>
            <consortium name="The Broad Institute Genome Sequencing Center for Infectious Disease"/>
            <person name="Wu L."/>
            <person name="Ma J."/>
        </authorList>
    </citation>
    <scope>NUCLEOTIDE SEQUENCE [LARGE SCALE GENOMIC DNA]</scope>
    <source>
        <strain evidence="3">JCM 17217</strain>
    </source>
</reference>
<dbReference type="EMBL" id="BAABDI010000030">
    <property type="protein sequence ID" value="GAA3986896.1"/>
    <property type="molecule type" value="Genomic_DNA"/>
</dbReference>
<feature type="compositionally biased region" description="Basic residues" evidence="1">
    <location>
        <begin position="202"/>
        <end position="211"/>
    </location>
</feature>
<accession>A0ABP7QRG7</accession>
<feature type="compositionally biased region" description="Polar residues" evidence="1">
    <location>
        <begin position="328"/>
        <end position="345"/>
    </location>
</feature>
<feature type="region of interest" description="Disordered" evidence="1">
    <location>
        <begin position="317"/>
        <end position="345"/>
    </location>
</feature>
<proteinExistence type="predicted"/>
<comment type="caution">
    <text evidence="2">The sequence shown here is derived from an EMBL/GenBank/DDBJ whole genome shotgun (WGS) entry which is preliminary data.</text>
</comment>
<feature type="region of interest" description="Disordered" evidence="1">
    <location>
        <begin position="99"/>
        <end position="142"/>
    </location>
</feature>
<feature type="compositionally biased region" description="Polar residues" evidence="1">
    <location>
        <begin position="110"/>
        <end position="121"/>
    </location>
</feature>
<evidence type="ECO:0008006" key="4">
    <source>
        <dbReference type="Google" id="ProtNLM"/>
    </source>
</evidence>
<evidence type="ECO:0000313" key="3">
    <source>
        <dbReference type="Proteomes" id="UP001501556"/>
    </source>
</evidence>
<organism evidence="2 3">
    <name type="scientific">Hymenobacter antarcticus</name>
    <dbReference type="NCBI Taxonomy" id="486270"/>
    <lineage>
        <taxon>Bacteria</taxon>
        <taxon>Pseudomonadati</taxon>
        <taxon>Bacteroidota</taxon>
        <taxon>Cytophagia</taxon>
        <taxon>Cytophagales</taxon>
        <taxon>Hymenobacteraceae</taxon>
        <taxon>Hymenobacter</taxon>
    </lineage>
</organism>
<name>A0ABP7QRG7_9BACT</name>
<evidence type="ECO:0000313" key="2">
    <source>
        <dbReference type="EMBL" id="GAA3986896.1"/>
    </source>
</evidence>
<gene>
    <name evidence="2" type="ORF">GCM10022407_34590</name>
</gene>